<sequence length="276" mass="29000">MNILLLGAGGFIGRRTARRLRDAGHSVRTPPHADLDLLRLRQDAAMPLLAGCDAVVNCVGVMSRHAGVLETVHHRTPALLAAWAREAGVRRWVQLSALGADAAHFAPFLASKGRGDDAVAERIDTAIARPSVVYGRGGTSCELFIKLARLSVLPLPAGGAFDLQPVHAEDVADGLVALLSAPSGSIVEMAGSLKTTLAGYLAILRRTLHGKAPATILPIPLTLLKPMLPLTNLLSNGFLSPDSIRLLQQGSCADTSPFAALIGREPLGAEQFAQTD</sequence>
<dbReference type="EMBL" id="JAKOOW010000001">
    <property type="protein sequence ID" value="MCG6502895.1"/>
    <property type="molecule type" value="Genomic_DNA"/>
</dbReference>
<organism evidence="2 3">
    <name type="scientific">Kingella pumchi</name>
    <dbReference type="NCBI Taxonomy" id="2779506"/>
    <lineage>
        <taxon>Bacteria</taxon>
        <taxon>Pseudomonadati</taxon>
        <taxon>Pseudomonadota</taxon>
        <taxon>Betaproteobacteria</taxon>
        <taxon>Neisseriales</taxon>
        <taxon>Neisseriaceae</taxon>
        <taxon>Kingella</taxon>
    </lineage>
</organism>
<accession>A0ABS9NJM0</accession>
<dbReference type="InterPro" id="IPR001509">
    <property type="entry name" value="Epimerase_deHydtase"/>
</dbReference>
<dbReference type="InterPro" id="IPR036291">
    <property type="entry name" value="NAD(P)-bd_dom_sf"/>
</dbReference>
<dbReference type="SUPFAM" id="SSF51735">
    <property type="entry name" value="NAD(P)-binding Rossmann-fold domains"/>
    <property type="match status" value="1"/>
</dbReference>
<dbReference type="Proteomes" id="UP001298424">
    <property type="component" value="Unassembled WGS sequence"/>
</dbReference>
<evidence type="ECO:0000259" key="1">
    <source>
        <dbReference type="Pfam" id="PF01370"/>
    </source>
</evidence>
<feature type="domain" description="NAD-dependent epimerase/dehydratase" evidence="1">
    <location>
        <begin position="3"/>
        <end position="183"/>
    </location>
</feature>
<dbReference type="RefSeq" id="WP_238744744.1">
    <property type="nucleotide sequence ID" value="NZ_JAKOOW010000001.1"/>
</dbReference>
<reference evidence="2 3" key="1">
    <citation type="submission" date="2022-02" db="EMBL/GenBank/DDBJ databases">
        <title>Genome sequence data of Kingella unionensis sp. nov. strain CICC 24913 (CCUG 75125).</title>
        <authorList>
            <person name="Xiao M."/>
        </authorList>
    </citation>
    <scope>NUCLEOTIDE SEQUENCE [LARGE SCALE GENOMIC DNA]</scope>
    <source>
        <strain evidence="2 3">CICC 24913</strain>
    </source>
</reference>
<protein>
    <submittedName>
        <fullName evidence="2">NAD-dependent epimerase/dehydratase family protein</fullName>
    </submittedName>
</protein>
<dbReference type="PANTHER" id="PTHR12126">
    <property type="entry name" value="NADH-UBIQUINONE OXIDOREDUCTASE 39 KDA SUBUNIT-RELATED"/>
    <property type="match status" value="1"/>
</dbReference>
<dbReference type="Gene3D" id="3.40.50.720">
    <property type="entry name" value="NAD(P)-binding Rossmann-like Domain"/>
    <property type="match status" value="1"/>
</dbReference>
<proteinExistence type="predicted"/>
<comment type="caution">
    <text evidence="2">The sequence shown here is derived from an EMBL/GenBank/DDBJ whole genome shotgun (WGS) entry which is preliminary data.</text>
</comment>
<gene>
    <name evidence="2" type="ORF">MB824_00035</name>
</gene>
<dbReference type="PANTHER" id="PTHR12126:SF11">
    <property type="entry name" value="NADH DEHYDROGENASE [UBIQUINONE] 1 ALPHA SUBCOMPLEX SUBUNIT 9, MITOCHONDRIAL"/>
    <property type="match status" value="1"/>
</dbReference>
<name>A0ABS9NJM0_9NEIS</name>
<keyword evidence="3" id="KW-1185">Reference proteome</keyword>
<dbReference type="Pfam" id="PF01370">
    <property type="entry name" value="Epimerase"/>
    <property type="match status" value="1"/>
</dbReference>
<evidence type="ECO:0000313" key="3">
    <source>
        <dbReference type="Proteomes" id="UP001298424"/>
    </source>
</evidence>
<dbReference type="InterPro" id="IPR051207">
    <property type="entry name" value="ComplexI_NDUFA9_subunit"/>
</dbReference>
<evidence type="ECO:0000313" key="2">
    <source>
        <dbReference type="EMBL" id="MCG6502895.1"/>
    </source>
</evidence>